<evidence type="ECO:0000259" key="9">
    <source>
        <dbReference type="Pfam" id="PF07683"/>
    </source>
</evidence>
<feature type="domain" description="CobW C-terminal" evidence="9">
    <location>
        <begin position="319"/>
        <end position="385"/>
    </location>
</feature>
<keyword evidence="1" id="KW-0547">Nucleotide-binding</keyword>
<dbReference type="Gene3D" id="3.40.50.300">
    <property type="entry name" value="P-loop containing nucleotide triphosphate hydrolases"/>
    <property type="match status" value="1"/>
</dbReference>
<evidence type="ECO:0000256" key="2">
    <source>
        <dbReference type="ARBA" id="ARBA00022801"/>
    </source>
</evidence>
<evidence type="ECO:0000256" key="1">
    <source>
        <dbReference type="ARBA" id="ARBA00022741"/>
    </source>
</evidence>
<dbReference type="InterPro" id="IPR011629">
    <property type="entry name" value="CobW-like_C"/>
</dbReference>
<proteinExistence type="inferred from homology"/>
<keyword evidence="5" id="KW-0143">Chaperone</keyword>
<gene>
    <name evidence="10" type="ORF">VKT23_005855</name>
</gene>
<reference evidence="10 11" key="1">
    <citation type="submission" date="2024-01" db="EMBL/GenBank/DDBJ databases">
        <title>A draft genome for the cacao thread blight pathogen Marasmiellus scandens.</title>
        <authorList>
            <person name="Baruah I.K."/>
            <person name="Leung J."/>
            <person name="Bukari Y."/>
            <person name="Amoako-Attah I."/>
            <person name="Meinhardt L.W."/>
            <person name="Bailey B.A."/>
            <person name="Cohen S.P."/>
        </authorList>
    </citation>
    <scope>NUCLEOTIDE SEQUENCE [LARGE SCALE GENOMIC DNA]</scope>
    <source>
        <strain evidence="10 11">GH-19</strain>
    </source>
</reference>
<keyword evidence="4" id="KW-0342">GTP-binding</keyword>
<evidence type="ECO:0000256" key="7">
    <source>
        <dbReference type="ARBA" id="ARBA00049117"/>
    </source>
</evidence>
<dbReference type="SUPFAM" id="SSF90002">
    <property type="entry name" value="Hypothetical protein YjiA, C-terminal domain"/>
    <property type="match status" value="1"/>
</dbReference>
<comment type="catalytic activity">
    <reaction evidence="7">
        <text>GTP + H2O = GDP + phosphate + H(+)</text>
        <dbReference type="Rhea" id="RHEA:19669"/>
        <dbReference type="ChEBI" id="CHEBI:15377"/>
        <dbReference type="ChEBI" id="CHEBI:15378"/>
        <dbReference type="ChEBI" id="CHEBI:37565"/>
        <dbReference type="ChEBI" id="CHEBI:43474"/>
        <dbReference type="ChEBI" id="CHEBI:58189"/>
    </reaction>
    <physiologicalReaction direction="left-to-right" evidence="7">
        <dbReference type="Rhea" id="RHEA:19670"/>
    </physiologicalReaction>
</comment>
<comment type="caution">
    <text evidence="10">The sequence shown here is derived from an EMBL/GenBank/DDBJ whole genome shotgun (WGS) entry which is preliminary data.</text>
</comment>
<feature type="domain" description="CobW/HypB/UreG nucleotide-binding" evidence="8">
    <location>
        <begin position="22"/>
        <end position="218"/>
    </location>
</feature>
<evidence type="ECO:0000259" key="8">
    <source>
        <dbReference type="Pfam" id="PF02492"/>
    </source>
</evidence>
<dbReference type="Proteomes" id="UP001498398">
    <property type="component" value="Unassembled WGS sequence"/>
</dbReference>
<protein>
    <recommendedName>
        <fullName evidence="12">COBW domain-containing protein 1</fullName>
    </recommendedName>
</protein>
<dbReference type="Pfam" id="PF02492">
    <property type="entry name" value="cobW"/>
    <property type="match status" value="1"/>
</dbReference>
<evidence type="ECO:0000256" key="3">
    <source>
        <dbReference type="ARBA" id="ARBA00022833"/>
    </source>
</evidence>
<keyword evidence="3" id="KW-0862">Zinc</keyword>
<dbReference type="Gene3D" id="3.30.1220.10">
    <property type="entry name" value="CobW-like, C-terminal domain"/>
    <property type="match status" value="1"/>
</dbReference>
<comment type="similarity">
    <text evidence="6">Belongs to the SIMIBI class G3E GTPase family. ZNG1 subfamily.</text>
</comment>
<keyword evidence="11" id="KW-1185">Reference proteome</keyword>
<dbReference type="InterPro" id="IPR027417">
    <property type="entry name" value="P-loop_NTPase"/>
</dbReference>
<evidence type="ECO:0000313" key="11">
    <source>
        <dbReference type="Proteomes" id="UP001498398"/>
    </source>
</evidence>
<dbReference type="EMBL" id="JBANRG010000007">
    <property type="protein sequence ID" value="KAK7464648.1"/>
    <property type="molecule type" value="Genomic_DNA"/>
</dbReference>
<dbReference type="SUPFAM" id="SSF52540">
    <property type="entry name" value="P-loop containing nucleoside triphosphate hydrolases"/>
    <property type="match status" value="1"/>
</dbReference>
<dbReference type="InterPro" id="IPR003495">
    <property type="entry name" value="CobW/HypB/UreG_nucleotide-bd"/>
</dbReference>
<accession>A0ABR1JRD6</accession>
<dbReference type="InterPro" id="IPR051316">
    <property type="entry name" value="Zinc-reg_GTPase_activator"/>
</dbReference>
<evidence type="ECO:0000256" key="6">
    <source>
        <dbReference type="ARBA" id="ARBA00034320"/>
    </source>
</evidence>
<sequence>MDSDDDVPQLIEHTEEIKARVPLTIICGFLGAGKSTLLKRILTERHGYRIAVIMNEFGDTADVEAKTINVSSEDDPTAEKSEEVLELANGCLCCSIKDSGAAAIEKLMERKGAFDHILLETTGLADPGPIAAMFWKNEEYGMGLGNDIALDGVICVVDAVFGLKQMQEDHAVDGVGESVRQIAGSDVIILNKVDLVDEPTVISVENAIRHINSAARIHRTVRGQLDLKHIMGISAYTVPPELNEDVKQSLRRRGEHEHVHDHSDSEHTHIHDAQKTHYETRGITSLQIVCPVLSQPQLNAVDEWIRTILWENRLPDDTQSSELQVLRCKGLFSVQNGDQYVLQGVRNIYDMSKVMKEADLGLPDTGKLVLIGKGLDESVRKSFAQVLQ</sequence>
<name>A0ABR1JRD6_9AGAR</name>
<dbReference type="PANTHER" id="PTHR13748">
    <property type="entry name" value="COBW-RELATED"/>
    <property type="match status" value="1"/>
</dbReference>
<dbReference type="Pfam" id="PF07683">
    <property type="entry name" value="CobW_C"/>
    <property type="match status" value="1"/>
</dbReference>
<evidence type="ECO:0000313" key="10">
    <source>
        <dbReference type="EMBL" id="KAK7464648.1"/>
    </source>
</evidence>
<keyword evidence="2" id="KW-0378">Hydrolase</keyword>
<organism evidence="10 11">
    <name type="scientific">Marasmiellus scandens</name>
    <dbReference type="NCBI Taxonomy" id="2682957"/>
    <lineage>
        <taxon>Eukaryota</taxon>
        <taxon>Fungi</taxon>
        <taxon>Dikarya</taxon>
        <taxon>Basidiomycota</taxon>
        <taxon>Agaricomycotina</taxon>
        <taxon>Agaricomycetes</taxon>
        <taxon>Agaricomycetidae</taxon>
        <taxon>Agaricales</taxon>
        <taxon>Marasmiineae</taxon>
        <taxon>Omphalotaceae</taxon>
        <taxon>Marasmiellus</taxon>
    </lineage>
</organism>
<dbReference type="CDD" id="cd03112">
    <property type="entry name" value="CobW-like"/>
    <property type="match status" value="1"/>
</dbReference>
<evidence type="ECO:0000256" key="5">
    <source>
        <dbReference type="ARBA" id="ARBA00023186"/>
    </source>
</evidence>
<evidence type="ECO:0008006" key="12">
    <source>
        <dbReference type="Google" id="ProtNLM"/>
    </source>
</evidence>
<dbReference type="PANTHER" id="PTHR13748:SF31">
    <property type="entry name" value="ZINC-REGULATED GTPASE METALLOPROTEIN ACTIVATOR 1A-RELATED"/>
    <property type="match status" value="1"/>
</dbReference>
<evidence type="ECO:0000256" key="4">
    <source>
        <dbReference type="ARBA" id="ARBA00023134"/>
    </source>
</evidence>
<dbReference type="InterPro" id="IPR036627">
    <property type="entry name" value="CobW-likC_sf"/>
</dbReference>